<dbReference type="InterPro" id="IPR051202">
    <property type="entry name" value="Peptidase_C40"/>
</dbReference>
<keyword evidence="7" id="KW-1185">Reference proteome</keyword>
<dbReference type="SUPFAM" id="SSF54001">
    <property type="entry name" value="Cysteine proteinases"/>
    <property type="match status" value="1"/>
</dbReference>
<dbReference type="RefSeq" id="WP_343912908.1">
    <property type="nucleotide sequence ID" value="NZ_BAAAGE010000002.1"/>
</dbReference>
<protein>
    <recommendedName>
        <fullName evidence="5">NlpC/P60 domain-containing protein</fullName>
    </recommendedName>
</protein>
<feature type="domain" description="NlpC/P60" evidence="5">
    <location>
        <begin position="64"/>
        <end position="198"/>
    </location>
</feature>
<sequence length="209" mass="23574">MNTLYKTFFLLAIIIGVMSCGGSKKAEQEALAQARRDSIALAKQNAILPIQKKYGAILGIPPKKVENVALFEFIDEWMNTPYLLGGNTKKGIDCSYFTQYIYHDVYGNLIERTAEKQFKADDTNKFKGLHNLKQGDLIFFNKQGSEHREITHVGFYLGNDRFVHSTSRRGNSGGNGVQISILSEQPWKRMFVAAGKKPKYTNNKTAQNK</sequence>
<dbReference type="EMBL" id="BAAAGE010000002">
    <property type="protein sequence ID" value="GAA0723931.1"/>
    <property type="molecule type" value="Genomic_DNA"/>
</dbReference>
<comment type="similarity">
    <text evidence="1">Belongs to the peptidase C40 family.</text>
</comment>
<gene>
    <name evidence="6" type="ORF">GCM10009430_27920</name>
</gene>
<dbReference type="PROSITE" id="PS51935">
    <property type="entry name" value="NLPC_P60"/>
    <property type="match status" value="1"/>
</dbReference>
<accession>A0ABP3U5Z9</accession>
<dbReference type="InterPro" id="IPR038765">
    <property type="entry name" value="Papain-like_cys_pep_sf"/>
</dbReference>
<comment type="caution">
    <text evidence="6">The sequence shown here is derived from an EMBL/GenBank/DDBJ whole genome shotgun (WGS) entry which is preliminary data.</text>
</comment>
<name>A0ABP3U5Z9_9FLAO</name>
<reference evidence="7" key="1">
    <citation type="journal article" date="2019" name="Int. J. Syst. Evol. Microbiol.">
        <title>The Global Catalogue of Microorganisms (GCM) 10K type strain sequencing project: providing services to taxonomists for standard genome sequencing and annotation.</title>
        <authorList>
            <consortium name="The Broad Institute Genomics Platform"/>
            <consortium name="The Broad Institute Genome Sequencing Center for Infectious Disease"/>
            <person name="Wu L."/>
            <person name="Ma J."/>
        </authorList>
    </citation>
    <scope>NUCLEOTIDE SEQUENCE [LARGE SCALE GENOMIC DNA]</scope>
    <source>
        <strain evidence="7">JCM 15974</strain>
    </source>
</reference>
<evidence type="ECO:0000256" key="2">
    <source>
        <dbReference type="ARBA" id="ARBA00022670"/>
    </source>
</evidence>
<dbReference type="Proteomes" id="UP001501758">
    <property type="component" value="Unassembled WGS sequence"/>
</dbReference>
<dbReference type="InterPro" id="IPR000064">
    <property type="entry name" value="NLP_P60_dom"/>
</dbReference>
<dbReference type="PROSITE" id="PS51257">
    <property type="entry name" value="PROKAR_LIPOPROTEIN"/>
    <property type="match status" value="1"/>
</dbReference>
<evidence type="ECO:0000313" key="6">
    <source>
        <dbReference type="EMBL" id="GAA0723931.1"/>
    </source>
</evidence>
<evidence type="ECO:0000259" key="5">
    <source>
        <dbReference type="PROSITE" id="PS51935"/>
    </source>
</evidence>
<organism evidence="6 7">
    <name type="scientific">Aquimarina litoralis</name>
    <dbReference type="NCBI Taxonomy" id="584605"/>
    <lineage>
        <taxon>Bacteria</taxon>
        <taxon>Pseudomonadati</taxon>
        <taxon>Bacteroidota</taxon>
        <taxon>Flavobacteriia</taxon>
        <taxon>Flavobacteriales</taxon>
        <taxon>Flavobacteriaceae</taxon>
        <taxon>Aquimarina</taxon>
    </lineage>
</organism>
<keyword evidence="4" id="KW-0788">Thiol protease</keyword>
<keyword evidence="2" id="KW-0645">Protease</keyword>
<dbReference type="PANTHER" id="PTHR47053:SF1">
    <property type="entry name" value="MUREIN DD-ENDOPEPTIDASE MEPH-RELATED"/>
    <property type="match status" value="1"/>
</dbReference>
<keyword evidence="3" id="KW-0378">Hydrolase</keyword>
<dbReference type="PANTHER" id="PTHR47053">
    <property type="entry name" value="MUREIN DD-ENDOPEPTIDASE MEPH-RELATED"/>
    <property type="match status" value="1"/>
</dbReference>
<evidence type="ECO:0000256" key="3">
    <source>
        <dbReference type="ARBA" id="ARBA00022801"/>
    </source>
</evidence>
<dbReference type="Pfam" id="PF00877">
    <property type="entry name" value="NLPC_P60"/>
    <property type="match status" value="1"/>
</dbReference>
<evidence type="ECO:0000313" key="7">
    <source>
        <dbReference type="Proteomes" id="UP001501758"/>
    </source>
</evidence>
<dbReference type="Gene3D" id="3.90.1720.10">
    <property type="entry name" value="endopeptidase domain like (from Nostoc punctiforme)"/>
    <property type="match status" value="1"/>
</dbReference>
<evidence type="ECO:0000256" key="4">
    <source>
        <dbReference type="ARBA" id="ARBA00022807"/>
    </source>
</evidence>
<proteinExistence type="inferred from homology"/>
<evidence type="ECO:0000256" key="1">
    <source>
        <dbReference type="ARBA" id="ARBA00007074"/>
    </source>
</evidence>